<organism evidence="3 4">
    <name type="scientific">Marinobacter nauticus</name>
    <name type="common">Marinobacter hydrocarbonoclasticus</name>
    <name type="synonym">Marinobacter aquaeolei</name>
    <dbReference type="NCBI Taxonomy" id="2743"/>
    <lineage>
        <taxon>Bacteria</taxon>
        <taxon>Pseudomonadati</taxon>
        <taxon>Pseudomonadota</taxon>
        <taxon>Gammaproteobacteria</taxon>
        <taxon>Pseudomonadales</taxon>
        <taxon>Marinobacteraceae</taxon>
        <taxon>Marinobacter</taxon>
    </lineage>
</organism>
<dbReference type="CDD" id="cd20705">
    <property type="entry name" value="MIX_I"/>
    <property type="match status" value="1"/>
</dbReference>
<keyword evidence="1" id="KW-0472">Membrane</keyword>
<sequence length="1170" mass="128968">MTDTVDFSDESLDRSILRRADYDDTDPKDLVLTIPKRDGGKISVPLLKHARSNIERDDYQENTLLRIKPLAEIADNLPVQQGRGAPIYQGKGVALLRPGFLYIFRKDKLWRELEINQNSQFSDVDLQEARAEVNDPQSDLRMVRPPAGQWLDDVLVPVFLQGQAVMHDFRMAYSEVQWDWSYIQKLEENDAVRNARTTGVGHAWAATSVDSLSFATGFPASRVENAPELRHRDLGIELMIEDPSDFVLSFEGPSEGDLCSKLAKLLVSNEKQARESARRAASRSEVKDPVEYTEQLMKNPLEHVLEATAPDPVDAGVESEVANILELSCPQGADLLQHLRSQRGVVCVAIPDPLFRLRHSLAQLQLALHYLDALDASIQERPLVHSAMLIRQTVFDPNASDSTGQLRKLRAAVDQDKLHKILEQSERRTILHSIDGHLTKLEMLVASGEFDLVCGDYLHHRGLGPCEAFSLHAGLLDIFQQLPGVFRAQGVEEPITLSRVLKLGLEKSSLIDALANGECEEDDRSLLAQLRALSRQGETLTDRHLNGLGLSAISTIAQQLKYEEADSGTNDESSSPVSVGSAGTVAGMVETALSGWSGAVLKVTDRIRESGELTAIRLDRVFTAVSEAADIADPKLGGELRVMRRDAVDLTRYSIVGVHGKGLSFGLTDADLQSEALTRRNDYLFADRVDAAGKKVASTSPARLADEVGDAVVKAAAHTWVFVLPIDHPEAVKFSAWKFDWANKAKAVADGPGLSRVLVGLAAFNVVSEMLNLKQAKPEEVGYGLTKFVGAGLDLSAALMKLHAVNSPAESKLVSKVILRPLFEVRSIPVLGPLVQQKLMKDGASTIVRSMSLVNFFAASFMVTVSAWDVRNSVSRGDMDAALGHALAVIGGSVFAFSKLMTGMLLVPGWGWALLGLGLVLGGSIYAAVSTDSEIEQVLKRGPLGIGPSHAGLPDDDVLYYAQLLTLFAPISISAKRYDNLSDSEKRMFSDNETSRNDYRITLKSPIISRFKIDKVGHKKDNTGERVQHPSLRLGVQELEYTHSTVQTSKTDAWNVENYRLSKSTPLKRIKSWVAVPEQNAVHFLVERNLVGGEIETYEYRERRTISLRVVMQAYITSEIGEFRYPTPALDEYKPFDSKHHAVLPGKKQNVLNPFDNDPVPYWIIKEVAL</sequence>
<keyword evidence="1" id="KW-0812">Transmembrane</keyword>
<dbReference type="RefSeq" id="WP_153741600.1">
    <property type="nucleotide sequence ID" value="NZ_WBMP01000022.1"/>
</dbReference>
<gene>
    <name evidence="3" type="ORF">F6453_3605</name>
</gene>
<dbReference type="EMBL" id="WBMP01000022">
    <property type="protein sequence ID" value="KAE8544101.1"/>
    <property type="molecule type" value="Genomic_DNA"/>
</dbReference>
<proteinExistence type="predicted"/>
<accession>A0A833N6N0</accession>
<evidence type="ECO:0000313" key="3">
    <source>
        <dbReference type="EMBL" id="KAE8544101.1"/>
    </source>
</evidence>
<dbReference type="Pfam" id="PF20249">
    <property type="entry name" value="VasX_N"/>
    <property type="match status" value="1"/>
</dbReference>
<protein>
    <recommendedName>
        <fullName evidence="2">Toxin VasX N-terminal region domain-containing protein</fullName>
    </recommendedName>
</protein>
<name>A0A833N6N0_MARNT</name>
<evidence type="ECO:0000259" key="2">
    <source>
        <dbReference type="Pfam" id="PF20249"/>
    </source>
</evidence>
<dbReference type="Proteomes" id="UP000469950">
    <property type="component" value="Unassembled WGS sequence"/>
</dbReference>
<comment type="caution">
    <text evidence="3">The sequence shown here is derived from an EMBL/GenBank/DDBJ whole genome shotgun (WGS) entry which is preliminary data.</text>
</comment>
<keyword evidence="1" id="KW-1133">Transmembrane helix</keyword>
<dbReference type="AlphaFoldDB" id="A0A833N6N0"/>
<evidence type="ECO:0000256" key="1">
    <source>
        <dbReference type="SAM" id="Phobius"/>
    </source>
</evidence>
<feature type="domain" description="Toxin VasX N-terminal region" evidence="2">
    <location>
        <begin position="91"/>
        <end position="196"/>
    </location>
</feature>
<dbReference type="InterPro" id="IPR046864">
    <property type="entry name" value="VasX_N"/>
</dbReference>
<evidence type="ECO:0000313" key="4">
    <source>
        <dbReference type="Proteomes" id="UP000469950"/>
    </source>
</evidence>
<feature type="transmembrane region" description="Helical" evidence="1">
    <location>
        <begin position="910"/>
        <end position="929"/>
    </location>
</feature>
<feature type="transmembrane region" description="Helical" evidence="1">
    <location>
        <begin position="880"/>
        <end position="898"/>
    </location>
</feature>
<feature type="transmembrane region" description="Helical" evidence="1">
    <location>
        <begin position="847"/>
        <end position="868"/>
    </location>
</feature>
<reference evidence="3 4" key="1">
    <citation type="submission" date="2019-10" db="EMBL/GenBank/DDBJ databases">
        <title>Draft genome sequence of Marinobacter hydrocarbonoclasticus NCT7M from the microbiome of the marine copepod.</title>
        <authorList>
            <person name="Nuttall R."/>
            <person name="Sharma G."/>
            <person name="Moisander P."/>
        </authorList>
    </citation>
    <scope>NUCLEOTIDE SEQUENCE [LARGE SCALE GENOMIC DNA]</scope>
    <source>
        <strain evidence="3 4">NCT7M</strain>
    </source>
</reference>